<dbReference type="Proteomes" id="UP001501578">
    <property type="component" value="Unassembled WGS sequence"/>
</dbReference>
<protein>
    <submittedName>
        <fullName evidence="1">Uncharacterized protein</fullName>
    </submittedName>
</protein>
<proteinExistence type="predicted"/>
<keyword evidence="2" id="KW-1185">Reference proteome</keyword>
<sequence>MTMLTYTLVTDPAPLEASAAGRTPSTGTVYLVVTNTGQSTAYWSTIDVAVPVGDGAGHLTPDLTKVRARGERDGAQPVTVQVQGPATIRATSGSGTRTLAPGDYMVLTLEDVTVAASAGVAVLKVTEAASRTATGKARSTATAVALVKTAAKAIPAPRDLRPDTAVVSAGGTVVLRWEGSGDFDYQVRYPGGQETVPTGARAWSPATAPRQATTYTLVATSRTTPPEEHYLTTTVQVSDPVLDGLTVPAGISAPWVQGTAGTGRVTFTGAGAEITDGSGGRGTLYAAKADLTGVNTEWVQGRSTDDGWISFPKTGLQVSMGGTDTARGGAVYTEFVYAKDVPWEQGGGWINLHSEGITVYVDKAGGPDFGSVTGRIDRR</sequence>
<organism evidence="1 2">
    <name type="scientific">Nonomuraea longicatena</name>
    <dbReference type="NCBI Taxonomy" id="83682"/>
    <lineage>
        <taxon>Bacteria</taxon>
        <taxon>Bacillati</taxon>
        <taxon>Actinomycetota</taxon>
        <taxon>Actinomycetes</taxon>
        <taxon>Streptosporangiales</taxon>
        <taxon>Streptosporangiaceae</taxon>
        <taxon>Nonomuraea</taxon>
    </lineage>
</organism>
<reference evidence="2" key="1">
    <citation type="journal article" date="2019" name="Int. J. Syst. Evol. Microbiol.">
        <title>The Global Catalogue of Microorganisms (GCM) 10K type strain sequencing project: providing services to taxonomists for standard genome sequencing and annotation.</title>
        <authorList>
            <consortium name="The Broad Institute Genomics Platform"/>
            <consortium name="The Broad Institute Genome Sequencing Center for Infectious Disease"/>
            <person name="Wu L."/>
            <person name="Ma J."/>
        </authorList>
    </citation>
    <scope>NUCLEOTIDE SEQUENCE [LARGE SCALE GENOMIC DNA]</scope>
    <source>
        <strain evidence="2">JCM 11136</strain>
    </source>
</reference>
<dbReference type="EMBL" id="BAAAHQ010000031">
    <property type="protein sequence ID" value="GAA0941259.1"/>
    <property type="molecule type" value="Genomic_DNA"/>
</dbReference>
<dbReference type="RefSeq" id="WP_343952753.1">
    <property type="nucleotide sequence ID" value="NZ_BAAAHQ010000031.1"/>
</dbReference>
<evidence type="ECO:0000313" key="2">
    <source>
        <dbReference type="Proteomes" id="UP001501578"/>
    </source>
</evidence>
<comment type="caution">
    <text evidence="1">The sequence shown here is derived from an EMBL/GenBank/DDBJ whole genome shotgun (WGS) entry which is preliminary data.</text>
</comment>
<gene>
    <name evidence="1" type="ORF">GCM10009560_53050</name>
</gene>
<evidence type="ECO:0000313" key="1">
    <source>
        <dbReference type="EMBL" id="GAA0941259.1"/>
    </source>
</evidence>
<accession>A0ABP4AX89</accession>
<name>A0ABP4AX89_9ACTN</name>